<evidence type="ECO:0000313" key="3">
    <source>
        <dbReference type="EMBL" id="CAH0036033.1"/>
    </source>
</evidence>
<evidence type="ECO:0000313" key="4">
    <source>
        <dbReference type="Proteomes" id="UP000696573"/>
    </source>
</evidence>
<name>A0A9N9VTW8_9HYPO</name>
<sequence>MASPKAKVLVVGSGGIGTIAALNLELGGQVEVSSVLRSNYEIVNKNDLASTARYRAGVHPKVCITFYHSNCIAHQAGWSLVLNTVPNMSDSAIDRQFDYIVCCTKNIPDVTPTVCDIIAPAVTPSHTSIVLIQNGLNIEKSLFHRFPSNIVISGVSRIDAHEIALGIIEQKQNDLLHVGPFQNPNLSDEEQCLAAQRFVAIYSAGGKTTCLYKPDTGFDRWSKLVYNASWNPICAITGLDTGELQKMGRAMDTLVIPAMKEVLEVAQAAGHQLPEDIVHRTIQSNPVEENIVPSMQIDLQKGNFIDHENILGEIVREARNGQGVATPVLTVLYEITTALQWRTRKKQGAHIS</sequence>
<dbReference type="SUPFAM" id="SSF51735">
    <property type="entry name" value="NAD(P)-binding Rossmann-fold domains"/>
    <property type="match status" value="1"/>
</dbReference>
<organism evidence="3 4">
    <name type="scientific">Clonostachys rhizophaga</name>
    <dbReference type="NCBI Taxonomy" id="160324"/>
    <lineage>
        <taxon>Eukaryota</taxon>
        <taxon>Fungi</taxon>
        <taxon>Dikarya</taxon>
        <taxon>Ascomycota</taxon>
        <taxon>Pezizomycotina</taxon>
        <taxon>Sordariomycetes</taxon>
        <taxon>Hypocreomycetidae</taxon>
        <taxon>Hypocreales</taxon>
        <taxon>Bionectriaceae</taxon>
        <taxon>Clonostachys</taxon>
    </lineage>
</organism>
<dbReference type="InterPro" id="IPR013752">
    <property type="entry name" value="KPA_reductase"/>
</dbReference>
<dbReference type="FunFam" id="1.10.1040.10:FF:000017">
    <property type="entry name" value="2-dehydropantoate 2-reductase"/>
    <property type="match status" value="1"/>
</dbReference>
<evidence type="ECO:0000259" key="1">
    <source>
        <dbReference type="Pfam" id="PF02558"/>
    </source>
</evidence>
<dbReference type="OrthoDB" id="3609at2759"/>
<keyword evidence="4" id="KW-1185">Reference proteome</keyword>
<dbReference type="EMBL" id="CABFNQ020000756">
    <property type="protein sequence ID" value="CAH0036033.1"/>
    <property type="molecule type" value="Genomic_DNA"/>
</dbReference>
<dbReference type="InterPro" id="IPR008927">
    <property type="entry name" value="6-PGluconate_DH-like_C_sf"/>
</dbReference>
<gene>
    <name evidence="3" type="ORF">CRHIZ90672A_00015313</name>
</gene>
<dbReference type="PANTHER" id="PTHR21708:SF30">
    <property type="entry name" value="2-DEHYDROPANTOATE 2-REDUCTASE-RELATED"/>
    <property type="match status" value="1"/>
</dbReference>
<dbReference type="AlphaFoldDB" id="A0A9N9VTW8"/>
<accession>A0A9N9VTW8</accession>
<dbReference type="PANTHER" id="PTHR21708">
    <property type="entry name" value="PROBABLE 2-DEHYDROPANTOATE 2-REDUCTASE"/>
    <property type="match status" value="1"/>
</dbReference>
<reference evidence="3" key="1">
    <citation type="submission" date="2021-10" db="EMBL/GenBank/DDBJ databases">
        <authorList>
            <person name="Piombo E."/>
        </authorList>
    </citation>
    <scope>NUCLEOTIDE SEQUENCE</scope>
</reference>
<dbReference type="InterPro" id="IPR013328">
    <property type="entry name" value="6PGD_dom2"/>
</dbReference>
<evidence type="ECO:0008006" key="5">
    <source>
        <dbReference type="Google" id="ProtNLM"/>
    </source>
</evidence>
<feature type="domain" description="Ketopantoate reductase N-terminal" evidence="1">
    <location>
        <begin position="8"/>
        <end position="182"/>
    </location>
</feature>
<dbReference type="InterPro" id="IPR036291">
    <property type="entry name" value="NAD(P)-bd_dom_sf"/>
</dbReference>
<dbReference type="SUPFAM" id="SSF48179">
    <property type="entry name" value="6-phosphogluconate dehydrogenase C-terminal domain-like"/>
    <property type="match status" value="1"/>
</dbReference>
<dbReference type="Pfam" id="PF02558">
    <property type="entry name" value="ApbA"/>
    <property type="match status" value="1"/>
</dbReference>
<dbReference type="InterPro" id="IPR051402">
    <property type="entry name" value="KPR-Related"/>
</dbReference>
<dbReference type="Pfam" id="PF08546">
    <property type="entry name" value="ApbA_C"/>
    <property type="match status" value="1"/>
</dbReference>
<protein>
    <recommendedName>
        <fullName evidence="5">2-dehydropantoate 2-reductase</fullName>
    </recommendedName>
</protein>
<dbReference type="GO" id="GO:0005737">
    <property type="term" value="C:cytoplasm"/>
    <property type="evidence" value="ECO:0007669"/>
    <property type="project" value="TreeGrafter"/>
</dbReference>
<dbReference type="Proteomes" id="UP000696573">
    <property type="component" value="Unassembled WGS sequence"/>
</dbReference>
<proteinExistence type="predicted"/>
<comment type="caution">
    <text evidence="3">The sequence shown here is derived from an EMBL/GenBank/DDBJ whole genome shotgun (WGS) entry which is preliminary data.</text>
</comment>
<dbReference type="Gene3D" id="3.40.50.720">
    <property type="entry name" value="NAD(P)-binding Rossmann-like Domain"/>
    <property type="match status" value="1"/>
</dbReference>
<dbReference type="InterPro" id="IPR013332">
    <property type="entry name" value="KPR_N"/>
</dbReference>
<evidence type="ECO:0000259" key="2">
    <source>
        <dbReference type="Pfam" id="PF08546"/>
    </source>
</evidence>
<dbReference type="Gene3D" id="1.10.1040.10">
    <property type="entry name" value="N-(1-d-carboxylethyl)-l-norvaline Dehydrogenase, domain 2"/>
    <property type="match status" value="1"/>
</dbReference>
<feature type="domain" description="Ketopantoate reductase C-terminal" evidence="2">
    <location>
        <begin position="219"/>
        <end position="339"/>
    </location>
</feature>